<evidence type="ECO:0000313" key="2">
    <source>
        <dbReference type="EMBL" id="KEO24691.1"/>
    </source>
</evidence>
<name>A0A836N7X0_ECOLX</name>
<sequence length="39" mass="4602">MVQRYGEDSAFHYHSSDSIILIINMLMITFIPDCVVWQK</sequence>
<dbReference type="AlphaFoldDB" id="A0A836N7X0"/>
<gene>
    <name evidence="2" type="ORF">AB05_5092</name>
</gene>
<protein>
    <submittedName>
        <fullName evidence="2">Putative membrane protein</fullName>
    </submittedName>
</protein>
<keyword evidence="1" id="KW-1133">Transmembrane helix</keyword>
<accession>A0A836N7X0</accession>
<reference evidence="2 3" key="1">
    <citation type="submission" date="2014-06" db="EMBL/GenBank/DDBJ databases">
        <title>Genetic Variability of E. coli after antibiotic treatment.</title>
        <authorList>
            <person name="Silbergeld E."/>
            <person name="Coles C."/>
            <person name="Seidman J.C."/>
            <person name="You Y."/>
            <person name="George J."/>
            <person name="Nadendla S."/>
            <person name="Daugherty S.C."/>
            <person name="Nagaraj S."/>
            <person name="Ott S."/>
            <person name="Klega K."/>
            <person name="Rasko D."/>
        </authorList>
    </citation>
    <scope>NUCLEOTIDE SEQUENCE [LARGE SCALE GENOMIC DNA]</scope>
    <source>
        <strain evidence="2 3">2-460-02_S1_C1</strain>
    </source>
</reference>
<keyword evidence="1" id="KW-0472">Membrane</keyword>
<evidence type="ECO:0000256" key="1">
    <source>
        <dbReference type="SAM" id="Phobius"/>
    </source>
</evidence>
<organism evidence="2 3">
    <name type="scientific">Escherichia coli 2-460-02_S1_C1</name>
    <dbReference type="NCBI Taxonomy" id="1444044"/>
    <lineage>
        <taxon>Bacteria</taxon>
        <taxon>Pseudomonadati</taxon>
        <taxon>Pseudomonadota</taxon>
        <taxon>Gammaproteobacteria</taxon>
        <taxon>Enterobacterales</taxon>
        <taxon>Enterobacteriaceae</taxon>
        <taxon>Escherichia</taxon>
    </lineage>
</organism>
<evidence type="ECO:0000313" key="3">
    <source>
        <dbReference type="Proteomes" id="UP000028038"/>
    </source>
</evidence>
<keyword evidence="1" id="KW-0812">Transmembrane</keyword>
<feature type="transmembrane region" description="Helical" evidence="1">
    <location>
        <begin position="18"/>
        <end position="37"/>
    </location>
</feature>
<comment type="caution">
    <text evidence="2">The sequence shown here is derived from an EMBL/GenBank/DDBJ whole genome shotgun (WGS) entry which is preliminary data.</text>
</comment>
<dbReference type="EMBL" id="JOSS01000084">
    <property type="protein sequence ID" value="KEO24691.1"/>
    <property type="molecule type" value="Genomic_DNA"/>
</dbReference>
<proteinExistence type="predicted"/>
<dbReference type="Proteomes" id="UP000028038">
    <property type="component" value="Unassembled WGS sequence"/>
</dbReference>